<organism evidence="1 2">
    <name type="scientific">Hypoxylon rubiginosum</name>
    <dbReference type="NCBI Taxonomy" id="110542"/>
    <lineage>
        <taxon>Eukaryota</taxon>
        <taxon>Fungi</taxon>
        <taxon>Dikarya</taxon>
        <taxon>Ascomycota</taxon>
        <taxon>Pezizomycotina</taxon>
        <taxon>Sordariomycetes</taxon>
        <taxon>Xylariomycetidae</taxon>
        <taxon>Xylariales</taxon>
        <taxon>Hypoxylaceae</taxon>
        <taxon>Hypoxylon</taxon>
    </lineage>
</organism>
<gene>
    <name evidence="1" type="ORF">F4821DRAFT_141570</name>
</gene>
<accession>A0ACC0D035</accession>
<sequence length="1200" mass="134665">MSPSRLPLMETSDNNATSSPASVPDNSRRRSGRVVRAPQKFSPQPNASQNDHSSKRKRGPEHDDEDAENGYPEEAEEEEELSDPEDEDDDADEAPSRSKTKSKRSRPKKPAVKRAKVNGSAPVDAASAPHAPAVKLPNRPKKTARVVIAHPDGDGLYADVFGSGDSSDDVASNWFQRYQQDDAKALTDIINCVLLAAGCEQQLTEDDIRDPDNSANKLSELEDAYQQTNILDYPLISRAKGTKDFRGLLIGFFDSLIRLLHQTDVLYSDEDLLDNIQRWVGIMSSSSLRPFRHTATTVGLAMLTALIEVTKQLDERITKSNQALQTESGRRGKNKNLVENTKKALESANRSRDFIDGKVKDLFDIVFVHRYRDIDHKIRSECIEALGTWVCTLPTVYMSPEYLRYLGWLLSDISVPTRMEVLRQLGRVLKRDAEKLAHFIDRFRPRLVEMATRDSDVSVRVAAIGVVDILRASGMLEPEEVDSVSKLLFDSEVRVRKAVVGFFSALVQELIENKVDEIGGSDALEEVFGEEEEDDYDSLRKDWINIKALAENLAVYDAQLSEEQDEIRHGLDVAADVVNANMPDSRIALATQVLYEKIPEINNWQILAGYLLFDHSTSAKSGRSRTQSVEAITKRTVAPDPREEAILLDVLAAAVKESLAPSAEHDRHKRRIGRLELEAQDDAGIKLASLIPRLLNKFGSDSAMAATVLRLEHFLDLDVFQQLRQNSATYDKLLDEITTQFNRHVDQGLLNEATAALIHAKQYDELKESTDTRIAMLWENSLNSLRGIDKICELSARLNLDRVALTELSQILMKISKLVSVSDCVDVLEAPGTSIDSDLPAINILTNIVHRGLLIEPNDDLDDPEDEVVAFAIKACQFYFMWKVRRLRALIESNADIPDDDVDKLVILRRDFVMNLIETFSSRGFNDDLRLFAVGSACDLCGLFVFLRPTVQDPQTTKYRKLRPLLDELPAALITKEIIPIFDAAERAYAKRTSKQLNDPDDDEDPLDDELPPEDDEDDELTEQERFAAELKAEKILCELTGKLVLAVLAKVIDHSGPDAGKLRKRLNRNKTKLGNNYRDVVAYLDEDHLREMRGGSKKKGVAKARGGKEAPKKQALSAELVVDDDDIEDEENEGENENENENARVEDPFEEAEPEEGTVEDLRRRELLDDPIEDDDEEEEERPVATGEPMEEEEDVIGD</sequence>
<protein>
    <submittedName>
        <fullName evidence="1">STAG-domain-containing protein</fullName>
    </submittedName>
</protein>
<comment type="caution">
    <text evidence="1">The sequence shown here is derived from an EMBL/GenBank/DDBJ whole genome shotgun (WGS) entry which is preliminary data.</text>
</comment>
<keyword evidence="2" id="KW-1185">Reference proteome</keyword>
<dbReference type="EMBL" id="MU394320">
    <property type="protein sequence ID" value="KAI6085928.1"/>
    <property type="molecule type" value="Genomic_DNA"/>
</dbReference>
<proteinExistence type="predicted"/>
<dbReference type="Proteomes" id="UP001497680">
    <property type="component" value="Unassembled WGS sequence"/>
</dbReference>
<reference evidence="1 2" key="1">
    <citation type="journal article" date="2022" name="New Phytol.">
        <title>Ecological generalism drives hyperdiversity of secondary metabolite gene clusters in xylarialean endophytes.</title>
        <authorList>
            <person name="Franco M.E.E."/>
            <person name="Wisecaver J.H."/>
            <person name="Arnold A.E."/>
            <person name="Ju Y.M."/>
            <person name="Slot J.C."/>
            <person name="Ahrendt S."/>
            <person name="Moore L.P."/>
            <person name="Eastman K.E."/>
            <person name="Scott K."/>
            <person name="Konkel Z."/>
            <person name="Mondo S.J."/>
            <person name="Kuo A."/>
            <person name="Hayes R.D."/>
            <person name="Haridas S."/>
            <person name="Andreopoulos B."/>
            <person name="Riley R."/>
            <person name="LaButti K."/>
            <person name="Pangilinan J."/>
            <person name="Lipzen A."/>
            <person name="Amirebrahimi M."/>
            <person name="Yan J."/>
            <person name="Adam C."/>
            <person name="Keymanesh K."/>
            <person name="Ng V."/>
            <person name="Louie K."/>
            <person name="Northen T."/>
            <person name="Drula E."/>
            <person name="Henrissat B."/>
            <person name="Hsieh H.M."/>
            <person name="Youens-Clark K."/>
            <person name="Lutzoni F."/>
            <person name="Miadlikowska J."/>
            <person name="Eastwood D.C."/>
            <person name="Hamelin R.C."/>
            <person name="Grigoriev I.V."/>
            <person name="U'Ren J.M."/>
        </authorList>
    </citation>
    <scope>NUCLEOTIDE SEQUENCE [LARGE SCALE GENOMIC DNA]</scope>
    <source>
        <strain evidence="1 2">ER1909</strain>
    </source>
</reference>
<name>A0ACC0D035_9PEZI</name>
<evidence type="ECO:0000313" key="1">
    <source>
        <dbReference type="EMBL" id="KAI6085928.1"/>
    </source>
</evidence>
<evidence type="ECO:0000313" key="2">
    <source>
        <dbReference type="Proteomes" id="UP001497680"/>
    </source>
</evidence>